<dbReference type="Pfam" id="PF01874">
    <property type="entry name" value="CitG"/>
    <property type="match status" value="1"/>
</dbReference>
<proteinExistence type="inferred from homology"/>
<dbReference type="HAMAP" id="MF_01883">
    <property type="entry name" value="MdcB"/>
    <property type="match status" value="1"/>
</dbReference>
<dbReference type="GO" id="GO:0046917">
    <property type="term" value="F:triphosphoribosyl-dephospho-CoA synthase activity"/>
    <property type="evidence" value="ECO:0007669"/>
    <property type="project" value="UniProtKB-EC"/>
</dbReference>
<dbReference type="InterPro" id="IPR017555">
    <property type="entry name" value="TriPribosyl-deP-CoA_syn"/>
</dbReference>
<protein>
    <recommendedName>
        <fullName evidence="2">triphosphoribosyl-dephospho-CoA synthase</fullName>
        <ecNumber evidence="2">2.4.2.52</ecNumber>
    </recommendedName>
</protein>
<name>A0ABX1RIY4_9PSEU</name>
<evidence type="ECO:0000256" key="5">
    <source>
        <dbReference type="ARBA" id="ARBA00022840"/>
    </source>
</evidence>
<dbReference type="GO" id="GO:0016757">
    <property type="term" value="F:glycosyltransferase activity"/>
    <property type="evidence" value="ECO:0007669"/>
    <property type="project" value="UniProtKB-KW"/>
</dbReference>
<comment type="catalytic activity">
    <reaction evidence="1">
        <text>3'-dephospho-CoA + ATP = 2'-(5''-triphospho-alpha-D-ribosyl)-3'-dephospho-CoA + adenine</text>
        <dbReference type="Rhea" id="RHEA:15117"/>
        <dbReference type="ChEBI" id="CHEBI:16708"/>
        <dbReference type="ChEBI" id="CHEBI:30616"/>
        <dbReference type="ChEBI" id="CHEBI:57328"/>
        <dbReference type="ChEBI" id="CHEBI:61378"/>
        <dbReference type="EC" id="2.4.2.52"/>
    </reaction>
</comment>
<keyword evidence="5" id="KW-0067">ATP-binding</keyword>
<reference evidence="6 7" key="1">
    <citation type="submission" date="2020-04" db="EMBL/GenBank/DDBJ databases">
        <authorList>
            <person name="Klaysubun C."/>
            <person name="Duangmal K."/>
            <person name="Lipun K."/>
        </authorList>
    </citation>
    <scope>NUCLEOTIDE SEQUENCE [LARGE SCALE GENOMIC DNA]</scope>
    <source>
        <strain evidence="6 7">JCM 11839</strain>
    </source>
</reference>
<evidence type="ECO:0000313" key="6">
    <source>
        <dbReference type="EMBL" id="NMH80328.1"/>
    </source>
</evidence>
<dbReference type="NCBIfam" id="NF002315">
    <property type="entry name" value="PRK01237.1"/>
    <property type="match status" value="1"/>
</dbReference>
<evidence type="ECO:0000256" key="4">
    <source>
        <dbReference type="ARBA" id="ARBA00022741"/>
    </source>
</evidence>
<gene>
    <name evidence="6" type="ORF">HF577_24975</name>
</gene>
<keyword evidence="3 6" id="KW-0808">Transferase</keyword>
<organism evidence="6 7">
    <name type="scientific">Pseudonocardia xinjiangensis</name>
    <dbReference type="NCBI Taxonomy" id="75289"/>
    <lineage>
        <taxon>Bacteria</taxon>
        <taxon>Bacillati</taxon>
        <taxon>Actinomycetota</taxon>
        <taxon>Actinomycetes</taxon>
        <taxon>Pseudonocardiales</taxon>
        <taxon>Pseudonocardiaceae</taxon>
        <taxon>Pseudonocardia</taxon>
    </lineage>
</organism>
<keyword evidence="7" id="KW-1185">Reference proteome</keyword>
<evidence type="ECO:0000256" key="2">
    <source>
        <dbReference type="ARBA" id="ARBA00012074"/>
    </source>
</evidence>
<dbReference type="Gene3D" id="1.10.4200.10">
    <property type="entry name" value="Triphosphoribosyl-dephospho-CoA protein"/>
    <property type="match status" value="2"/>
</dbReference>
<evidence type="ECO:0000256" key="1">
    <source>
        <dbReference type="ARBA" id="ARBA00001210"/>
    </source>
</evidence>
<dbReference type="Proteomes" id="UP001296706">
    <property type="component" value="Unassembled WGS sequence"/>
</dbReference>
<keyword evidence="4" id="KW-0547">Nucleotide-binding</keyword>
<keyword evidence="6" id="KW-0328">Glycosyltransferase</keyword>
<dbReference type="EC" id="2.4.2.52" evidence="2"/>
<comment type="caution">
    <text evidence="6">The sequence shown here is derived from an EMBL/GenBank/DDBJ whole genome shotgun (WGS) entry which is preliminary data.</text>
</comment>
<evidence type="ECO:0000313" key="7">
    <source>
        <dbReference type="Proteomes" id="UP001296706"/>
    </source>
</evidence>
<evidence type="ECO:0000256" key="3">
    <source>
        <dbReference type="ARBA" id="ARBA00022679"/>
    </source>
</evidence>
<dbReference type="EMBL" id="JAAXKY010000097">
    <property type="protein sequence ID" value="NMH80328.1"/>
    <property type="molecule type" value="Genomic_DNA"/>
</dbReference>
<dbReference type="PANTHER" id="PTHR30201">
    <property type="entry name" value="TRIPHOSPHORIBOSYL-DEPHOSPHO-COA SYNTHASE"/>
    <property type="match status" value="1"/>
</dbReference>
<dbReference type="InterPro" id="IPR002736">
    <property type="entry name" value="CitG"/>
</dbReference>
<sequence>MGSTNLRPSSGTGDPVTAARLETTTALAADAIADLAVTALRAEADLTPKPGLVDRRGTGAHADMDLSMLHDSAESLRGAFTECASAAGDSDSAIDLRVRLGLIGRNGEETMLDATGGVNTHRGALWALGLLSAGAAVRGDMAGAIDVAALLAQIPDPALECDLTATMSHGARVRRRYGTSGAAGEAQAGFPHVRRHAFPALHAARRAGLDEASARLDALLSLVAHLDDTCVLHRGGPAALSAVQAGALAVRAAGGCRTPLGREHFTALDRMCLDRRLSPGGSGDLLSVTLFLDALDERTSPPCRP</sequence>
<dbReference type="NCBIfam" id="TIGR03132">
    <property type="entry name" value="malonate_mdcB"/>
    <property type="match status" value="1"/>
</dbReference>
<dbReference type="PANTHER" id="PTHR30201:SF2">
    <property type="entry name" value="2-(5''-TRIPHOSPHORIBOSYL)-3'-DEPHOSPHOCOENZYME-A SYNTHASE"/>
    <property type="match status" value="1"/>
</dbReference>
<accession>A0ABX1RIY4</accession>